<dbReference type="InterPro" id="IPR033895">
    <property type="entry name" value="GPT"/>
</dbReference>
<evidence type="ECO:0000256" key="19">
    <source>
        <dbReference type="SAM" id="Phobius"/>
    </source>
</evidence>
<feature type="transmembrane region" description="Helical" evidence="19">
    <location>
        <begin position="162"/>
        <end position="186"/>
    </location>
</feature>
<protein>
    <recommendedName>
        <fullName evidence="6">UDP-N-acetylglucosamine--dolichyl-phosphate N-acetylglucosaminephosphotransferase</fullName>
        <ecNumber evidence="5">2.7.8.15</ecNumber>
    </recommendedName>
    <alternativeName>
        <fullName evidence="15">GlcNAc-1-P transferase</fullName>
    </alternativeName>
    <alternativeName>
        <fullName evidence="16">N-acetylglucosamine-1-phosphate transferase</fullName>
    </alternativeName>
</protein>
<dbReference type="InterPro" id="IPR000715">
    <property type="entry name" value="Glycosyl_transferase_4"/>
</dbReference>
<comment type="pathway">
    <text evidence="3">Protein modification; protein glycosylation.</text>
</comment>
<organism evidence="20">
    <name type="scientific">Henneguya salminicola</name>
    <name type="common">Myxosporean</name>
    <dbReference type="NCBI Taxonomy" id="69463"/>
    <lineage>
        <taxon>Eukaryota</taxon>
        <taxon>Metazoa</taxon>
        <taxon>Cnidaria</taxon>
        <taxon>Myxozoa</taxon>
        <taxon>Myxosporea</taxon>
        <taxon>Bivalvulida</taxon>
        <taxon>Platysporina</taxon>
        <taxon>Myxobolidae</taxon>
        <taxon>Henneguya</taxon>
    </lineage>
</organism>
<feature type="transmembrane region" description="Helical" evidence="19">
    <location>
        <begin position="12"/>
        <end position="32"/>
    </location>
</feature>
<dbReference type="GO" id="GO:0016757">
    <property type="term" value="F:glycosyltransferase activity"/>
    <property type="evidence" value="ECO:0007669"/>
    <property type="project" value="UniProtKB-KW"/>
</dbReference>
<evidence type="ECO:0000256" key="6">
    <source>
        <dbReference type="ARBA" id="ARBA00017659"/>
    </source>
</evidence>
<name>A0A6G3MF51_HENSL</name>
<feature type="transmembrane region" description="Helical" evidence="19">
    <location>
        <begin position="325"/>
        <end position="344"/>
    </location>
</feature>
<evidence type="ECO:0000256" key="14">
    <source>
        <dbReference type="ARBA" id="ARBA00023136"/>
    </source>
</evidence>
<evidence type="ECO:0000256" key="11">
    <source>
        <dbReference type="ARBA" id="ARBA00022824"/>
    </source>
</evidence>
<keyword evidence="11" id="KW-0256">Endoplasmic reticulum</keyword>
<comment type="similarity">
    <text evidence="4">Belongs to the glycosyltransferase 4 family.</text>
</comment>
<dbReference type="UniPathway" id="UPA00378"/>
<evidence type="ECO:0000256" key="13">
    <source>
        <dbReference type="ARBA" id="ARBA00022989"/>
    </source>
</evidence>
<evidence type="ECO:0000256" key="2">
    <source>
        <dbReference type="ARBA" id="ARBA00004477"/>
    </source>
</evidence>
<proteinExistence type="inferred from homology"/>
<dbReference type="GO" id="GO:0005789">
    <property type="term" value="C:endoplasmic reticulum membrane"/>
    <property type="evidence" value="ECO:0007669"/>
    <property type="project" value="UniProtKB-SubCell"/>
</dbReference>
<sequence length="412" mass="46327">MLDEFVVYLQNTPYTMFGIIIGLTSTASYFICNRCIINNNYLFLAAGLKGKDYGRPNSPPISEAIGVICCGVYLSCIAINLGIPYLINYNNPKFVIENYFSLEALLAGSWSISSMCLLGFTDDVLNLKWRNKLILPFISSFPLLLIYIIQNGSTFTLVPYPFKIIFGSSIDLGLLFYCYILLFTVFSTNSINILAGINGLEVGQSIIIAISMLVFAFIEIYLENIQVFTVIYFIAPFLAVSLSLLKFNWYPASVFVGDTYCYFAGMTFAVCGILGHCSKIFILLFIPQILNFIYSFPQLFKLLPCPRHRLPYYNAETGLREPSTFVVRVNTLHIGGCVILGLMARFGFAKITRKGLDTAHSAEVDNMTLINFYLRLYGPTQEEMLTRKLLEFHVLCAAAAIFSRYTIALILF</sequence>
<comment type="subcellular location">
    <subcellularLocation>
        <location evidence="2">Endoplasmic reticulum membrane</location>
        <topology evidence="2">Multi-pass membrane protein</topology>
    </subcellularLocation>
</comment>
<evidence type="ECO:0000256" key="7">
    <source>
        <dbReference type="ARBA" id="ARBA00022676"/>
    </source>
</evidence>
<dbReference type="OrthoDB" id="10262326at2759"/>
<feature type="transmembrane region" description="Helical" evidence="19">
    <location>
        <begin position="193"/>
        <end position="218"/>
    </location>
</feature>
<evidence type="ECO:0000256" key="16">
    <source>
        <dbReference type="ARBA" id="ARBA00033238"/>
    </source>
</evidence>
<dbReference type="EMBL" id="GHBP01001184">
    <property type="protein sequence ID" value="NDJ92637.1"/>
    <property type="molecule type" value="Transcribed_RNA"/>
</dbReference>
<evidence type="ECO:0000256" key="15">
    <source>
        <dbReference type="ARBA" id="ARBA00029567"/>
    </source>
</evidence>
<evidence type="ECO:0000256" key="3">
    <source>
        <dbReference type="ARBA" id="ARBA00004922"/>
    </source>
</evidence>
<evidence type="ECO:0000256" key="17">
    <source>
        <dbReference type="ARBA" id="ARBA00044717"/>
    </source>
</evidence>
<keyword evidence="10" id="KW-0479">Metal-binding</keyword>
<evidence type="ECO:0000256" key="8">
    <source>
        <dbReference type="ARBA" id="ARBA00022679"/>
    </source>
</evidence>
<comment type="function">
    <text evidence="17">UDP-N-acetylglucosamine--dolichyl-phosphate N-acetylglucosaminephosphotransferase that operates in the biosynthetic pathway of dolichol-linked oligosaccharides, the glycan precursors employed in protein asparagine (N)-glycosylation. The assembly of dolichol-linked oligosaccharides begins on the cytosolic side of the endoplasmic reticulum membrane and finishes in its lumen. The sequential addition of sugars to dolichol pyrophosphate produces dolichol-linked oligosaccharides containing fourteen sugars, including two GlcNAcs, nine mannoses and three glucoses. Once assembled, the oligosaccharide is transferred from the lipid to nascent proteins by oligosaccharyltransferases. Catalyzes the initial step of dolichol-linked oligosaccharide biosynthesis, transfering GlcNAc-1-P from cytosolic UDP-GlcNAc onto the carrier lipid dolichyl phosphate (P-dolichol), yielding GlcNAc-P-P-dolichol embedded in the cytoplasmic leaflet of the endoplasmic reticulum membrane.</text>
</comment>
<keyword evidence="9 19" id="KW-0812">Transmembrane</keyword>
<dbReference type="EC" id="2.7.8.15" evidence="5"/>
<evidence type="ECO:0000256" key="9">
    <source>
        <dbReference type="ARBA" id="ARBA00022692"/>
    </source>
</evidence>
<dbReference type="PANTHER" id="PTHR10571:SF0">
    <property type="entry name" value="UDP-N-ACETYLGLUCOSAMINE--DOLICHYL-PHOSPHATE N-ACETYLGLUCOSAMINEPHOSPHOTRANSFERASE"/>
    <property type="match status" value="1"/>
</dbReference>
<reference evidence="20" key="1">
    <citation type="submission" date="2018-11" db="EMBL/GenBank/DDBJ databases">
        <title>Henneguya salminicola genome and transcriptome.</title>
        <authorList>
            <person name="Yahalomi D."/>
            <person name="Atkinson S.D."/>
            <person name="Neuhof M."/>
            <person name="Chang E.S."/>
            <person name="Philippe H."/>
            <person name="Cartwright P."/>
            <person name="Bartholomew J.L."/>
            <person name="Huchon D."/>
        </authorList>
    </citation>
    <scope>NUCLEOTIDE SEQUENCE</scope>
    <source>
        <strain evidence="20">Hz1</strain>
        <tissue evidence="20">Whole</tissue>
    </source>
</reference>
<feature type="transmembrane region" description="Helical" evidence="19">
    <location>
        <begin position="99"/>
        <end position="121"/>
    </location>
</feature>
<feature type="transmembrane region" description="Helical" evidence="19">
    <location>
        <begin position="64"/>
        <end position="87"/>
    </location>
</feature>
<feature type="transmembrane region" description="Helical" evidence="19">
    <location>
        <begin position="133"/>
        <end position="150"/>
    </location>
</feature>
<feature type="transmembrane region" description="Helical" evidence="19">
    <location>
        <begin position="261"/>
        <end position="286"/>
    </location>
</feature>
<keyword evidence="12" id="KW-0460">Magnesium</keyword>
<evidence type="ECO:0000256" key="10">
    <source>
        <dbReference type="ARBA" id="ARBA00022723"/>
    </source>
</evidence>
<feature type="transmembrane region" description="Helical" evidence="19">
    <location>
        <begin position="392"/>
        <end position="411"/>
    </location>
</feature>
<dbReference type="GO" id="GO:0046872">
    <property type="term" value="F:metal ion binding"/>
    <property type="evidence" value="ECO:0007669"/>
    <property type="project" value="UniProtKB-KW"/>
</dbReference>
<dbReference type="GO" id="GO:0006488">
    <property type="term" value="P:dolichol-linked oligosaccharide biosynthetic process"/>
    <property type="evidence" value="ECO:0007669"/>
    <property type="project" value="InterPro"/>
</dbReference>
<keyword evidence="13 19" id="KW-1133">Transmembrane helix</keyword>
<evidence type="ECO:0000256" key="12">
    <source>
        <dbReference type="ARBA" id="ARBA00022842"/>
    </source>
</evidence>
<evidence type="ECO:0000256" key="5">
    <source>
        <dbReference type="ARBA" id="ARBA00013225"/>
    </source>
</evidence>
<feature type="transmembrane region" description="Helical" evidence="19">
    <location>
        <begin position="230"/>
        <end position="249"/>
    </location>
</feature>
<dbReference type="Pfam" id="PF00953">
    <property type="entry name" value="Glycos_transf_4"/>
    <property type="match status" value="1"/>
</dbReference>
<evidence type="ECO:0000256" key="1">
    <source>
        <dbReference type="ARBA" id="ARBA00001946"/>
    </source>
</evidence>
<evidence type="ECO:0000256" key="4">
    <source>
        <dbReference type="ARBA" id="ARBA00009317"/>
    </source>
</evidence>
<dbReference type="AlphaFoldDB" id="A0A6G3MF51"/>
<dbReference type="GO" id="GO:0003975">
    <property type="term" value="F:UDP-N-acetylglucosamine-dolichyl-phosphate N-acetylglucosaminephosphotransferase activity"/>
    <property type="evidence" value="ECO:0007669"/>
    <property type="project" value="UniProtKB-EC"/>
</dbReference>
<comment type="catalytic activity">
    <reaction evidence="18">
        <text>a di-trans,poly-cis-dolichyl phosphate + UDP-N-acetyl-alpha-D-glucosamine = an N-acetyl-alpha-D-glucosaminyl-diphospho-di-trans,poly-cis-dolichol + UMP</text>
        <dbReference type="Rhea" id="RHEA:13289"/>
        <dbReference type="Rhea" id="RHEA-COMP:19498"/>
        <dbReference type="Rhea" id="RHEA-COMP:19507"/>
        <dbReference type="ChEBI" id="CHEBI:57683"/>
        <dbReference type="ChEBI" id="CHEBI:57705"/>
        <dbReference type="ChEBI" id="CHEBI:57865"/>
        <dbReference type="ChEBI" id="CHEBI:58427"/>
        <dbReference type="EC" id="2.7.8.15"/>
    </reaction>
    <physiologicalReaction direction="left-to-right" evidence="18">
        <dbReference type="Rhea" id="RHEA:13290"/>
    </physiologicalReaction>
</comment>
<evidence type="ECO:0000313" key="20">
    <source>
        <dbReference type="EMBL" id="NDJ92637.1"/>
    </source>
</evidence>
<keyword evidence="7" id="KW-0328">Glycosyltransferase</keyword>
<dbReference type="PANTHER" id="PTHR10571">
    <property type="entry name" value="UDP-N-ACETYLGLUCOSAMINE--DOLICHYL-PHOSPHATE N-ACETYLGLUCOSAMINEPHOSPHOTRANSFERASE"/>
    <property type="match status" value="1"/>
</dbReference>
<accession>A0A6G3MF51</accession>
<evidence type="ECO:0000256" key="18">
    <source>
        <dbReference type="ARBA" id="ARBA00045078"/>
    </source>
</evidence>
<dbReference type="CDD" id="cd06855">
    <property type="entry name" value="GT_GPT_euk"/>
    <property type="match status" value="1"/>
</dbReference>
<keyword evidence="8 20" id="KW-0808">Transferase</keyword>
<keyword evidence="14 19" id="KW-0472">Membrane</keyword>
<comment type="cofactor">
    <cofactor evidence="1">
        <name>Mg(2+)</name>
        <dbReference type="ChEBI" id="CHEBI:18420"/>
    </cofactor>
</comment>